<dbReference type="Gene3D" id="3.40.50.12240">
    <property type="match status" value="1"/>
</dbReference>
<evidence type="ECO:0000256" key="1">
    <source>
        <dbReference type="ARBA" id="ARBA00008936"/>
    </source>
</evidence>
<dbReference type="Pfam" id="PF22919">
    <property type="entry name" value="ATP-synt_VA_C"/>
    <property type="match status" value="1"/>
</dbReference>
<evidence type="ECO:0000259" key="8">
    <source>
        <dbReference type="Pfam" id="PF22919"/>
    </source>
</evidence>
<dbReference type="EMBL" id="JAQQAL010000052">
    <property type="protein sequence ID" value="MDC7228631.1"/>
    <property type="molecule type" value="Genomic_DNA"/>
</dbReference>
<evidence type="ECO:0000313" key="10">
    <source>
        <dbReference type="Proteomes" id="UP001221217"/>
    </source>
</evidence>
<name>A0AAJ1MM57_9SPIO</name>
<dbReference type="InterPro" id="IPR000194">
    <property type="entry name" value="ATPase_F1/V1/A1_a/bsu_nucl-bd"/>
</dbReference>
<accession>A0AAJ1MM57</accession>
<comment type="caution">
    <text evidence="9">The sequence shown here is derived from an EMBL/GenBank/DDBJ whole genome shotgun (WGS) entry which is preliminary data.</text>
</comment>
<dbReference type="GO" id="GO:0046933">
    <property type="term" value="F:proton-transporting ATP synthase activity, rotational mechanism"/>
    <property type="evidence" value="ECO:0007669"/>
    <property type="project" value="UniProtKB-UniRule"/>
</dbReference>
<dbReference type="PANTHER" id="PTHR43389">
    <property type="entry name" value="V-TYPE PROTON ATPASE SUBUNIT B"/>
    <property type="match status" value="1"/>
</dbReference>
<dbReference type="NCBIfam" id="NF003235">
    <property type="entry name" value="PRK04196.1"/>
    <property type="match status" value="1"/>
</dbReference>
<protein>
    <recommendedName>
        <fullName evidence="5">V-type ATP synthase beta chain</fullName>
    </recommendedName>
    <alternativeName>
        <fullName evidence="5">V-ATPase subunit B</fullName>
    </alternativeName>
</protein>
<keyword evidence="5" id="KW-0375">Hydrogen ion transport</keyword>
<dbReference type="Pfam" id="PF00006">
    <property type="entry name" value="ATP-synt_ab"/>
    <property type="match status" value="1"/>
</dbReference>
<evidence type="ECO:0000256" key="4">
    <source>
        <dbReference type="ARBA" id="ARBA00059599"/>
    </source>
</evidence>
<dbReference type="GO" id="GO:0005524">
    <property type="term" value="F:ATP binding"/>
    <property type="evidence" value="ECO:0007669"/>
    <property type="project" value="UniProtKB-UniRule"/>
</dbReference>
<organism evidence="9 10">
    <name type="scientific">Candidatus Thalassospirochaeta sargassi</name>
    <dbReference type="NCBI Taxonomy" id="3119039"/>
    <lineage>
        <taxon>Bacteria</taxon>
        <taxon>Pseudomonadati</taxon>
        <taxon>Spirochaetota</taxon>
        <taxon>Spirochaetia</taxon>
        <taxon>Spirochaetales</taxon>
        <taxon>Spirochaetaceae</taxon>
        <taxon>Candidatus Thalassospirochaeta</taxon>
    </lineage>
</organism>
<reference evidence="9 10" key="1">
    <citation type="submission" date="2022-12" db="EMBL/GenBank/DDBJ databases">
        <title>Metagenome assembled genome from gulf of manar.</title>
        <authorList>
            <person name="Kohli P."/>
            <person name="Pk S."/>
            <person name="Venkata Ramana C."/>
            <person name="Sasikala C."/>
        </authorList>
    </citation>
    <scope>NUCLEOTIDE SEQUENCE [LARGE SCALE GENOMIC DNA]</scope>
    <source>
        <strain evidence="9">JB008</strain>
    </source>
</reference>
<dbReference type="AlphaFoldDB" id="A0AAJ1MM57"/>
<gene>
    <name evidence="5" type="primary">atpB</name>
    <name evidence="9" type="ORF">PQJ61_17850</name>
</gene>
<dbReference type="GO" id="GO:0042777">
    <property type="term" value="P:proton motive force-driven plasma membrane ATP synthesis"/>
    <property type="evidence" value="ECO:0007669"/>
    <property type="project" value="UniProtKB-UniRule"/>
</dbReference>
<comment type="function">
    <text evidence="4 5">Produces ATP from ADP in the presence of a proton gradient across the membrane. The V-type beta chain is a regulatory subunit.</text>
</comment>
<evidence type="ECO:0000259" key="7">
    <source>
        <dbReference type="Pfam" id="PF02874"/>
    </source>
</evidence>
<dbReference type="SUPFAM" id="SSF52540">
    <property type="entry name" value="P-loop containing nucleoside triphosphate hydrolases"/>
    <property type="match status" value="1"/>
</dbReference>
<evidence type="ECO:0000313" key="9">
    <source>
        <dbReference type="EMBL" id="MDC7228631.1"/>
    </source>
</evidence>
<feature type="domain" description="ATPase F1/V1/A1 complex alpha/beta subunit N-terminal" evidence="7">
    <location>
        <begin position="22"/>
        <end position="77"/>
    </location>
</feature>
<dbReference type="CDD" id="cd18118">
    <property type="entry name" value="ATP-synt_V_A-type_beta_N"/>
    <property type="match status" value="1"/>
</dbReference>
<feature type="domain" description="ATP synthase A/B type C-terminal" evidence="8">
    <location>
        <begin position="366"/>
        <end position="466"/>
    </location>
</feature>
<sequence>MSKEELISRELLAGREYAGIDRIEGPLAYIRKTHPVGYRELVECIDREGNIRTGLVLDTSDEVVVVQIFEGTSGLTLPDTRMRFMGEPLSIGVSEAMLGRVFNGLGKPIDGGAAPPTDDILNVNGLPINPTAREYPRDFIQTGISIIDGMTTLIRGQKLPIFSGNGLPHNELAAQIARQAKIIGDNSNFAVVFAAMGVKHDVARYFIDSFEETGVIGNVALFLSLADDPSIERTITPRTALTLAEHLAFNKGMHVLVIMTDMTNYCESLREISTLRGEIPSRKGYPGYLYSDLAEIYERSGMLKGIGGSITQLPILTMPNDDISHPVPDLSGYITEGQIVFEREMNGRGIYPPVAGLPSLSRLMKDGIGEGMTREDHPHLSNQLFAAYSYVKDVRNLASVIGEEELTPLDHQYIEFGEFFEKSFVHQDSHEDRTIEETLDIGWQALSKLPVEELHRVTEDEIDEYYDR</sequence>
<evidence type="ECO:0000256" key="3">
    <source>
        <dbReference type="ARBA" id="ARBA00023065"/>
    </source>
</evidence>
<keyword evidence="2 5" id="KW-0813">Transport</keyword>
<dbReference type="CDD" id="cd01135">
    <property type="entry name" value="V_A-ATPase_B"/>
    <property type="match status" value="1"/>
</dbReference>
<evidence type="ECO:0000256" key="2">
    <source>
        <dbReference type="ARBA" id="ARBA00022448"/>
    </source>
</evidence>
<keyword evidence="3 5" id="KW-0406">Ion transport</keyword>
<dbReference type="Proteomes" id="UP001221217">
    <property type="component" value="Unassembled WGS sequence"/>
</dbReference>
<dbReference type="InterPro" id="IPR055190">
    <property type="entry name" value="ATP-synt_VA_C"/>
</dbReference>
<dbReference type="InterPro" id="IPR004100">
    <property type="entry name" value="ATPase_F1/V1/A1_a/bsu_N"/>
</dbReference>
<dbReference type="CDD" id="cd18112">
    <property type="entry name" value="ATP-synt_V_A-type_beta_C"/>
    <property type="match status" value="1"/>
</dbReference>
<dbReference type="HAMAP" id="MF_00310">
    <property type="entry name" value="ATP_synth_B_arch"/>
    <property type="match status" value="1"/>
</dbReference>
<dbReference type="InterPro" id="IPR027417">
    <property type="entry name" value="P-loop_NTPase"/>
</dbReference>
<dbReference type="PANTHER" id="PTHR43389:SF4">
    <property type="entry name" value="V-TYPE PROTON ATPASE SUBUNIT B"/>
    <property type="match status" value="1"/>
</dbReference>
<dbReference type="InterPro" id="IPR022879">
    <property type="entry name" value="V-ATPase_su_B/beta"/>
</dbReference>
<evidence type="ECO:0000256" key="5">
    <source>
        <dbReference type="HAMAP-Rule" id="MF_00310"/>
    </source>
</evidence>
<keyword evidence="5" id="KW-0066">ATP synthesis</keyword>
<dbReference type="Pfam" id="PF02874">
    <property type="entry name" value="ATP-synt_ab_N"/>
    <property type="match status" value="1"/>
</dbReference>
<evidence type="ECO:0000259" key="6">
    <source>
        <dbReference type="Pfam" id="PF00006"/>
    </source>
</evidence>
<comment type="similarity">
    <text evidence="1 5">Belongs to the ATPase alpha/beta chains family.</text>
</comment>
<feature type="domain" description="ATPase F1/V1/A1 complex alpha/beta subunit nucleotide-binding" evidence="6">
    <location>
        <begin position="143"/>
        <end position="361"/>
    </location>
</feature>
<proteinExistence type="inferred from homology"/>